<evidence type="ECO:0000313" key="2">
    <source>
        <dbReference type="Proteomes" id="UP001054837"/>
    </source>
</evidence>
<comment type="caution">
    <text evidence="1">The sequence shown here is derived from an EMBL/GenBank/DDBJ whole genome shotgun (WGS) entry which is preliminary data.</text>
</comment>
<dbReference type="AlphaFoldDB" id="A0AAV4TQT4"/>
<dbReference type="EMBL" id="BPLQ01010063">
    <property type="protein sequence ID" value="GIY48104.1"/>
    <property type="molecule type" value="Genomic_DNA"/>
</dbReference>
<accession>A0AAV4TQT4</accession>
<gene>
    <name evidence="1" type="ORF">CDAR_483561</name>
</gene>
<organism evidence="1 2">
    <name type="scientific">Caerostris darwini</name>
    <dbReference type="NCBI Taxonomy" id="1538125"/>
    <lineage>
        <taxon>Eukaryota</taxon>
        <taxon>Metazoa</taxon>
        <taxon>Ecdysozoa</taxon>
        <taxon>Arthropoda</taxon>
        <taxon>Chelicerata</taxon>
        <taxon>Arachnida</taxon>
        <taxon>Araneae</taxon>
        <taxon>Araneomorphae</taxon>
        <taxon>Entelegynae</taxon>
        <taxon>Araneoidea</taxon>
        <taxon>Araneidae</taxon>
        <taxon>Caerostris</taxon>
    </lineage>
</organism>
<protein>
    <submittedName>
        <fullName evidence="1">Uncharacterized protein</fullName>
    </submittedName>
</protein>
<keyword evidence="2" id="KW-1185">Reference proteome</keyword>
<proteinExistence type="predicted"/>
<evidence type="ECO:0000313" key="1">
    <source>
        <dbReference type="EMBL" id="GIY48104.1"/>
    </source>
</evidence>
<reference evidence="1 2" key="1">
    <citation type="submission" date="2021-06" db="EMBL/GenBank/DDBJ databases">
        <title>Caerostris darwini draft genome.</title>
        <authorList>
            <person name="Kono N."/>
            <person name="Arakawa K."/>
        </authorList>
    </citation>
    <scope>NUCLEOTIDE SEQUENCE [LARGE SCALE GENOMIC DNA]</scope>
</reference>
<dbReference type="Proteomes" id="UP001054837">
    <property type="component" value="Unassembled WGS sequence"/>
</dbReference>
<sequence length="110" mass="12560">MGKRLTCSVQASNGTPWQRIDIHNICIVGESDNADKETTLRDPKNPSEIIQKATKMNKYLKGIESKANDLDNDNFINIDEQRVYVERQNNDDCVDCLPPGDLKLKNYRYG</sequence>
<name>A0AAV4TQT4_9ARAC</name>